<accession>A0ABV3RAS9</accession>
<proteinExistence type="predicted"/>
<name>A0ABV3RAS9_9SPHN</name>
<dbReference type="EMBL" id="JBFNXR010000021">
    <property type="protein sequence ID" value="MEW9854983.1"/>
    <property type="molecule type" value="Genomic_DNA"/>
</dbReference>
<keyword evidence="2" id="KW-1185">Reference proteome</keyword>
<dbReference type="RefSeq" id="WP_367771889.1">
    <property type="nucleotide sequence ID" value="NZ_JBFNXR010000021.1"/>
</dbReference>
<dbReference type="InterPro" id="IPR021955">
    <property type="entry name" value="DUF3572"/>
</dbReference>
<comment type="caution">
    <text evidence="1">The sequence shown here is derived from an EMBL/GenBank/DDBJ whole genome shotgun (WGS) entry which is preliminary data.</text>
</comment>
<evidence type="ECO:0000313" key="1">
    <source>
        <dbReference type="EMBL" id="MEW9854983.1"/>
    </source>
</evidence>
<gene>
    <name evidence="1" type="ORF">ABUH87_07285</name>
</gene>
<sequence>MSTPDPQATALNALGWILGDEDRASRFLALTGLTPDELRASLGEQGTLSAVLDFLCSHEPDLIGAAEALDISPQELAAVRGRLGS</sequence>
<organism evidence="1 2">
    <name type="scientific">Novosphingobium rhizovicinum</name>
    <dbReference type="NCBI Taxonomy" id="3228928"/>
    <lineage>
        <taxon>Bacteria</taxon>
        <taxon>Pseudomonadati</taxon>
        <taxon>Pseudomonadota</taxon>
        <taxon>Alphaproteobacteria</taxon>
        <taxon>Sphingomonadales</taxon>
        <taxon>Sphingomonadaceae</taxon>
        <taxon>Novosphingobium</taxon>
    </lineage>
</organism>
<evidence type="ECO:0000313" key="2">
    <source>
        <dbReference type="Proteomes" id="UP001556118"/>
    </source>
</evidence>
<dbReference type="Proteomes" id="UP001556118">
    <property type="component" value="Unassembled WGS sequence"/>
</dbReference>
<protein>
    <submittedName>
        <fullName evidence="1">DUF3572 domain-containing protein</fullName>
    </submittedName>
</protein>
<reference evidence="1 2" key="1">
    <citation type="submission" date="2024-06" db="EMBL/GenBank/DDBJ databases">
        <title>Novosphingobium rhizovicinus M1R2S20.</title>
        <authorList>
            <person name="Sun J.-Q."/>
        </authorList>
    </citation>
    <scope>NUCLEOTIDE SEQUENCE [LARGE SCALE GENOMIC DNA]</scope>
    <source>
        <strain evidence="1 2">M1R2S20</strain>
    </source>
</reference>
<dbReference type="Pfam" id="PF12096">
    <property type="entry name" value="DUF3572"/>
    <property type="match status" value="1"/>
</dbReference>